<evidence type="ECO:0000313" key="1">
    <source>
        <dbReference type="EMBL" id="MFF4523924.1"/>
    </source>
</evidence>
<name>A0ABW6UMX4_9ACTN</name>
<organism evidence="1 2">
    <name type="scientific">Streptomyces bluensis</name>
    <dbReference type="NCBI Taxonomy" id="33897"/>
    <lineage>
        <taxon>Bacteria</taxon>
        <taxon>Bacillati</taxon>
        <taxon>Actinomycetota</taxon>
        <taxon>Actinomycetes</taxon>
        <taxon>Kitasatosporales</taxon>
        <taxon>Streptomycetaceae</taxon>
        <taxon>Streptomyces</taxon>
    </lineage>
</organism>
<evidence type="ECO:0000313" key="2">
    <source>
        <dbReference type="Proteomes" id="UP001602058"/>
    </source>
</evidence>
<dbReference type="Proteomes" id="UP001602058">
    <property type="component" value="Unassembled WGS sequence"/>
</dbReference>
<dbReference type="RefSeq" id="WP_134042026.1">
    <property type="nucleotide sequence ID" value="NZ_JBEOZG010000004.1"/>
</dbReference>
<reference evidence="1 2" key="1">
    <citation type="submission" date="2024-10" db="EMBL/GenBank/DDBJ databases">
        <title>The Natural Products Discovery Center: Release of the First 8490 Sequenced Strains for Exploring Actinobacteria Biosynthetic Diversity.</title>
        <authorList>
            <person name="Kalkreuter E."/>
            <person name="Kautsar S.A."/>
            <person name="Yang D."/>
            <person name="Bader C.D."/>
            <person name="Teijaro C.N."/>
            <person name="Fluegel L."/>
            <person name="Davis C.M."/>
            <person name="Simpson J.R."/>
            <person name="Lauterbach L."/>
            <person name="Steele A.D."/>
            <person name="Gui C."/>
            <person name="Meng S."/>
            <person name="Li G."/>
            <person name="Viehrig K."/>
            <person name="Ye F."/>
            <person name="Su P."/>
            <person name="Kiefer A.F."/>
            <person name="Nichols A."/>
            <person name="Cepeda A.J."/>
            <person name="Yan W."/>
            <person name="Fan B."/>
            <person name="Jiang Y."/>
            <person name="Adhikari A."/>
            <person name="Zheng C.-J."/>
            <person name="Schuster L."/>
            <person name="Cowan T.M."/>
            <person name="Smanski M.J."/>
            <person name="Chevrette M.G."/>
            <person name="De Carvalho L.P.S."/>
            <person name="Shen B."/>
        </authorList>
    </citation>
    <scope>NUCLEOTIDE SEQUENCE [LARGE SCALE GENOMIC DNA]</scope>
    <source>
        <strain evidence="1 2">NPDC001390</strain>
    </source>
</reference>
<dbReference type="EMBL" id="JBIAWJ010000010">
    <property type="protein sequence ID" value="MFF4523924.1"/>
    <property type="molecule type" value="Genomic_DNA"/>
</dbReference>
<proteinExistence type="predicted"/>
<accession>A0ABW6UMX4</accession>
<protein>
    <submittedName>
        <fullName evidence="1">Uncharacterized protein</fullName>
    </submittedName>
</protein>
<sequence>MEAELTSLAVAGATALVTQMVTDGWEQARDRVVAFFTRGRDGEGEVVQAELEESRADLVAARDAGDEETAADVRDEWRLRLRRILRADPSAAAELQALLDELRPPQDQPKGTVHNTISGGVQHGTVIQAHTIGDLTIGEPRP</sequence>
<keyword evidence="2" id="KW-1185">Reference proteome</keyword>
<comment type="caution">
    <text evidence="1">The sequence shown here is derived from an EMBL/GenBank/DDBJ whole genome shotgun (WGS) entry which is preliminary data.</text>
</comment>
<gene>
    <name evidence="1" type="ORF">ACFY1D_21270</name>
</gene>